<evidence type="ECO:0008006" key="4">
    <source>
        <dbReference type="Google" id="ProtNLM"/>
    </source>
</evidence>
<gene>
    <name evidence="2" type="ORF">TD3509T_1156</name>
</gene>
<keyword evidence="1" id="KW-1133">Transmembrane helix</keyword>
<dbReference type="RefSeq" id="WP_232115115.1">
    <property type="nucleotide sequence ID" value="NZ_JBFKZU010000019.1"/>
</dbReference>
<protein>
    <recommendedName>
        <fullName evidence="4">Transmembrane anchor protein</fullName>
    </recommendedName>
</protein>
<evidence type="ECO:0000313" key="2">
    <source>
        <dbReference type="EMBL" id="CAL2081321.1"/>
    </source>
</evidence>
<organism evidence="2 3">
    <name type="scientific">Tenacibaculum dicentrarchi</name>
    <dbReference type="NCBI Taxonomy" id="669041"/>
    <lineage>
        <taxon>Bacteria</taxon>
        <taxon>Pseudomonadati</taxon>
        <taxon>Bacteroidota</taxon>
        <taxon>Flavobacteriia</taxon>
        <taxon>Flavobacteriales</taxon>
        <taxon>Flavobacteriaceae</taxon>
        <taxon>Tenacibaculum</taxon>
    </lineage>
</organism>
<accession>A0ABP1EK24</accession>
<name>A0ABP1EK24_9FLAO</name>
<dbReference type="Proteomes" id="UP001497514">
    <property type="component" value="Chromosome"/>
</dbReference>
<sequence length="214" mass="24408">MTTNKQTSITLMSKKQLIKSVFIAFFIGLLVFFIAVLPAEYGVDPLGTGKLMGFAKLYQENKKELVSDASSKLNFKKITLKSIGSNPNIVKPLEANNPPSEQRLIERQDSIRVIVPAKKGIEYKVNTLKYSSFNYEWSSEKKDILYTDFHGEVKQNNPPEEVFYESYTVAYSNNMAGTFTAPFKGKHGWYFKNLTDKDITVVLKLKGKYKIFMK</sequence>
<keyword evidence="3" id="KW-1185">Reference proteome</keyword>
<keyword evidence="1" id="KW-0472">Membrane</keyword>
<dbReference type="EMBL" id="OZ038524">
    <property type="protein sequence ID" value="CAL2081321.1"/>
    <property type="molecule type" value="Genomic_DNA"/>
</dbReference>
<keyword evidence="1" id="KW-0812">Transmembrane</keyword>
<feature type="transmembrane region" description="Helical" evidence="1">
    <location>
        <begin position="21"/>
        <end position="39"/>
    </location>
</feature>
<proteinExistence type="predicted"/>
<evidence type="ECO:0000313" key="3">
    <source>
        <dbReference type="Proteomes" id="UP001497514"/>
    </source>
</evidence>
<dbReference type="GeneID" id="65209747"/>
<reference evidence="2 3" key="1">
    <citation type="submission" date="2024-05" db="EMBL/GenBank/DDBJ databases">
        <authorList>
            <person name="Duchaud E."/>
        </authorList>
    </citation>
    <scope>NUCLEOTIDE SEQUENCE [LARGE SCALE GENOMIC DNA]</scope>
    <source>
        <strain evidence="2">Ena-SAMPLE-TAB-13-05-2024-13:56:06:370-140309</strain>
    </source>
</reference>
<evidence type="ECO:0000256" key="1">
    <source>
        <dbReference type="SAM" id="Phobius"/>
    </source>
</evidence>